<dbReference type="InterPro" id="IPR050679">
    <property type="entry name" value="Bact_HTH_transcr_reg"/>
</dbReference>
<gene>
    <name evidence="5" type="ORF">DKT68_02190</name>
</gene>
<evidence type="ECO:0000256" key="3">
    <source>
        <dbReference type="ARBA" id="ARBA00023163"/>
    </source>
</evidence>
<organism evidence="5 6">
    <name type="scientific">Micromonospora acroterricola</name>
    <dbReference type="NCBI Taxonomy" id="2202421"/>
    <lineage>
        <taxon>Bacteria</taxon>
        <taxon>Bacillati</taxon>
        <taxon>Actinomycetota</taxon>
        <taxon>Actinomycetes</taxon>
        <taxon>Micromonosporales</taxon>
        <taxon>Micromonosporaceae</taxon>
        <taxon>Micromonospora</taxon>
    </lineage>
</organism>
<evidence type="ECO:0000313" key="5">
    <source>
        <dbReference type="EMBL" id="PWR12840.1"/>
    </source>
</evidence>
<dbReference type="InterPro" id="IPR036390">
    <property type="entry name" value="WH_DNA-bd_sf"/>
</dbReference>
<dbReference type="EMBL" id="QGKR01000092">
    <property type="protein sequence ID" value="PWR12840.1"/>
    <property type="molecule type" value="Genomic_DNA"/>
</dbReference>
<dbReference type="PROSITE" id="PS50949">
    <property type="entry name" value="HTH_GNTR"/>
    <property type="match status" value="1"/>
</dbReference>
<keyword evidence="6" id="KW-1185">Reference proteome</keyword>
<dbReference type="Proteomes" id="UP000245410">
    <property type="component" value="Unassembled WGS sequence"/>
</dbReference>
<dbReference type="GO" id="GO:0045892">
    <property type="term" value="P:negative regulation of DNA-templated transcription"/>
    <property type="evidence" value="ECO:0007669"/>
    <property type="project" value="TreeGrafter"/>
</dbReference>
<evidence type="ECO:0000256" key="2">
    <source>
        <dbReference type="ARBA" id="ARBA00023125"/>
    </source>
</evidence>
<keyword evidence="3" id="KW-0804">Transcription</keyword>
<protein>
    <submittedName>
        <fullName evidence="5">GntR family transcriptional regulator</fullName>
    </submittedName>
</protein>
<dbReference type="AlphaFoldDB" id="A0A317DF99"/>
<dbReference type="OrthoDB" id="7363114at2"/>
<accession>A0A317DF99</accession>
<name>A0A317DF99_9ACTN</name>
<evidence type="ECO:0000256" key="1">
    <source>
        <dbReference type="ARBA" id="ARBA00023015"/>
    </source>
</evidence>
<sequence length="74" mass="7857">MPSAPAEYRRIADELTAKIKSGDLAPGTKLPSTSELADQFDVSVATAYRAVSLLHDRDLVVGQPGRGVYVAGQK</sequence>
<keyword evidence="1" id="KW-0805">Transcription regulation</keyword>
<dbReference type="CDD" id="cd07377">
    <property type="entry name" value="WHTH_GntR"/>
    <property type="match status" value="1"/>
</dbReference>
<feature type="domain" description="HTH gntR-type" evidence="4">
    <location>
        <begin position="5"/>
        <end position="73"/>
    </location>
</feature>
<comment type="caution">
    <text evidence="5">The sequence shown here is derived from an EMBL/GenBank/DDBJ whole genome shotgun (WGS) entry which is preliminary data.</text>
</comment>
<dbReference type="RefSeq" id="WP_109815761.1">
    <property type="nucleotide sequence ID" value="NZ_QGKR01000092.1"/>
</dbReference>
<proteinExistence type="predicted"/>
<evidence type="ECO:0000313" key="6">
    <source>
        <dbReference type="Proteomes" id="UP000245410"/>
    </source>
</evidence>
<dbReference type="InterPro" id="IPR036388">
    <property type="entry name" value="WH-like_DNA-bd_sf"/>
</dbReference>
<dbReference type="Gene3D" id="1.10.10.10">
    <property type="entry name" value="Winged helix-like DNA-binding domain superfamily/Winged helix DNA-binding domain"/>
    <property type="match status" value="1"/>
</dbReference>
<keyword evidence="2" id="KW-0238">DNA-binding</keyword>
<dbReference type="GO" id="GO:0003677">
    <property type="term" value="F:DNA binding"/>
    <property type="evidence" value="ECO:0007669"/>
    <property type="project" value="UniProtKB-KW"/>
</dbReference>
<evidence type="ECO:0000259" key="4">
    <source>
        <dbReference type="PROSITE" id="PS50949"/>
    </source>
</evidence>
<reference evidence="5 6" key="1">
    <citation type="submission" date="2018-05" db="EMBL/GenBank/DDBJ databases">
        <title>Micromonospora atacamensis sp. nov., a novel actinobacteria isolated from high altitude Atacama Desert soil.</title>
        <authorList>
            <person name="Carro L."/>
            <person name="Golinska P."/>
            <person name="Klenk H.-P."/>
            <person name="Goodfellow M."/>
        </authorList>
    </citation>
    <scope>NUCLEOTIDE SEQUENCE [LARGE SCALE GENOMIC DNA]</scope>
    <source>
        <strain evidence="5 6">5R2A7</strain>
    </source>
</reference>
<dbReference type="SUPFAM" id="SSF46785">
    <property type="entry name" value="Winged helix' DNA-binding domain"/>
    <property type="match status" value="1"/>
</dbReference>
<dbReference type="Pfam" id="PF00392">
    <property type="entry name" value="GntR"/>
    <property type="match status" value="1"/>
</dbReference>
<dbReference type="SMART" id="SM00345">
    <property type="entry name" value="HTH_GNTR"/>
    <property type="match status" value="1"/>
</dbReference>
<dbReference type="GO" id="GO:0003700">
    <property type="term" value="F:DNA-binding transcription factor activity"/>
    <property type="evidence" value="ECO:0007669"/>
    <property type="project" value="InterPro"/>
</dbReference>
<dbReference type="PANTHER" id="PTHR44846:SF17">
    <property type="entry name" value="GNTR-FAMILY TRANSCRIPTIONAL REGULATOR"/>
    <property type="match status" value="1"/>
</dbReference>
<dbReference type="InterPro" id="IPR000524">
    <property type="entry name" value="Tscrpt_reg_HTH_GntR"/>
</dbReference>
<dbReference type="PANTHER" id="PTHR44846">
    <property type="entry name" value="MANNOSYL-D-GLYCERATE TRANSPORT/METABOLISM SYSTEM REPRESSOR MNGR-RELATED"/>
    <property type="match status" value="1"/>
</dbReference>